<comment type="caution">
    <text evidence="2">The sequence shown here is derived from an EMBL/GenBank/DDBJ whole genome shotgun (WGS) entry which is preliminary data.</text>
</comment>
<keyword evidence="3" id="KW-1185">Reference proteome</keyword>
<dbReference type="RefSeq" id="WP_212529329.1">
    <property type="nucleotide sequence ID" value="NZ_JAGSOG010000071.1"/>
</dbReference>
<accession>A0A941EPK1</accession>
<feature type="region of interest" description="Disordered" evidence="1">
    <location>
        <begin position="416"/>
        <end position="438"/>
    </location>
</feature>
<reference evidence="2" key="1">
    <citation type="submission" date="2021-04" db="EMBL/GenBank/DDBJ databases">
        <title>Genome based classification of Actinospica acidithermotolerans sp. nov., an actinobacterium isolated from an Indonesian hot spring.</title>
        <authorList>
            <person name="Kusuma A.B."/>
            <person name="Putra K.E."/>
            <person name="Nafisah S."/>
            <person name="Loh J."/>
            <person name="Nouioui I."/>
            <person name="Goodfellow M."/>
        </authorList>
    </citation>
    <scope>NUCLEOTIDE SEQUENCE</scope>
    <source>
        <strain evidence="2">CSCA 57</strain>
    </source>
</reference>
<protein>
    <submittedName>
        <fullName evidence="2">Uncharacterized protein</fullName>
    </submittedName>
</protein>
<gene>
    <name evidence="2" type="ORF">KDL01_16185</name>
</gene>
<evidence type="ECO:0000313" key="3">
    <source>
        <dbReference type="Proteomes" id="UP000675781"/>
    </source>
</evidence>
<dbReference type="Proteomes" id="UP000675781">
    <property type="component" value="Unassembled WGS sequence"/>
</dbReference>
<evidence type="ECO:0000313" key="2">
    <source>
        <dbReference type="EMBL" id="MBR7834816.1"/>
    </source>
</evidence>
<evidence type="ECO:0000256" key="1">
    <source>
        <dbReference type="SAM" id="MobiDB-lite"/>
    </source>
</evidence>
<dbReference type="EMBL" id="JAGSOG010000071">
    <property type="protein sequence ID" value="MBR7834816.1"/>
    <property type="molecule type" value="Genomic_DNA"/>
</dbReference>
<sequence>MQAETVVAGDEDELVIPAEWLRVLHPRRGDAQVPAIPGPAHTGATAALEALGAHVAETGAAIIDNPRNEPELAEALRAQLAGRAAPTGAAAMALVAKSTTGSELEPHLDAWITAHGLFFAVQAALETVRISVADRYYRTEPFLVVSKDAGLRRDRQSLFRQLRSYLAAAEEAEYAQVVRLLESRQPDLRERVLLAYLLPTERAWVAQACITLGKVKALTGQWRPWVPLLQCSLASVEELESLRKRRGFQVGHTDLGLVGTLAIALGPASAPLFSATLDNTWADAAVRRTLLEVLARMPYDETFAVLAARLAVKHIPTAAAEAAERFPRRALRLLAAAACGEIVGIRDPQGNEQAARELLAGHLVRHADLVASVRPELSAAQRAVVDELGARIAGRPTAPVGSLPELLVNPPWERKRTRARTRAAGAEDSAPQPSPPADLCRIDWLPGEREEFNRGLPEALDADWRPILENVNIRGAGRQDIEVRSVLLHAPEPEARLALASLRAEFGQMDQLHAFGPLLVRFGTDAITPILYQGDNRNLIHRAAVLQPIVDPRVARLMARWWQRPGAGRAAAQAWLARHRDDAAVLLVPDAVGPDKKLRPAAEAVLRHLAGPALGVEVAAIAERIYGPRVAAEVRAIVEVDPLELIPARAPKLPDWLGQVHLPQILLRDRRTALPEQSERHVITMLALGGPGEPYAGLATVRELTDPVSLAAFGRALFAAWRARDYPPKESWILAAQGRLGDDETVRRLVPLILGWPRDGGYQRAASALEVLTDLGTDEAWFQLQRIARAAVGRPLADRAEEKLAHLAATRGQTLDEFLDRLIPDLGLDRHAAIWLTYGPRRFQAAFDEHGHPTITDAEGATYSQLPDPA</sequence>
<dbReference type="AlphaFoldDB" id="A0A941EPK1"/>
<organism evidence="2 3">
    <name type="scientific">Actinospica durhamensis</name>
    <dbReference type="NCBI Taxonomy" id="1508375"/>
    <lineage>
        <taxon>Bacteria</taxon>
        <taxon>Bacillati</taxon>
        <taxon>Actinomycetota</taxon>
        <taxon>Actinomycetes</taxon>
        <taxon>Catenulisporales</taxon>
        <taxon>Actinospicaceae</taxon>
        <taxon>Actinospica</taxon>
    </lineage>
</organism>
<name>A0A941EPK1_9ACTN</name>
<feature type="non-terminal residue" evidence="2">
    <location>
        <position position="870"/>
    </location>
</feature>
<proteinExistence type="predicted"/>